<dbReference type="RefSeq" id="WP_202245233.1">
    <property type="nucleotide sequence ID" value="NZ_JAESIY010000008.1"/>
</dbReference>
<evidence type="ECO:0000313" key="2">
    <source>
        <dbReference type="Proteomes" id="UP000659388"/>
    </source>
</evidence>
<protein>
    <submittedName>
        <fullName evidence="1">Uncharacterized protein</fullName>
    </submittedName>
</protein>
<accession>A0A937FBI5</accession>
<dbReference type="Proteomes" id="UP000659388">
    <property type="component" value="Unassembled WGS sequence"/>
</dbReference>
<keyword evidence="2" id="KW-1185">Reference proteome</keyword>
<evidence type="ECO:0000313" key="1">
    <source>
        <dbReference type="EMBL" id="MBL3657438.1"/>
    </source>
</evidence>
<proteinExistence type="predicted"/>
<sequence>MNKFLMLLLSLLIFESCSNERVDSAVLIKNDYLKTKINEATDKLNDKVLETGSSPAGKRFIRMCEQFSSRTDELIKRISNDSIIELSDLDDLISLTRYKYDTIKVDTAFIKQAFQDYTDNPTKEFATSLLLFNLSTINHVRELFDSYFLAVDFVKPMVISDDYTIRKGETFRGRAISQAKMVAVKYIYEIDDPQTEEGFVELPSEASTNYDGIVRIKGATEGTHKIKIRATQISGGKARKFEEEFEITVTE</sequence>
<reference evidence="1" key="1">
    <citation type="submission" date="2021-01" db="EMBL/GenBank/DDBJ databases">
        <title>Fulvivirga kasyanovii gen. nov., sp nov., a novel member of the phylum Bacteroidetes isolated from seawater in a mussel farm.</title>
        <authorList>
            <person name="Zhao L.-H."/>
            <person name="Wang Z.-J."/>
        </authorList>
    </citation>
    <scope>NUCLEOTIDE SEQUENCE</scope>
    <source>
        <strain evidence="1">2943</strain>
    </source>
</reference>
<dbReference type="AlphaFoldDB" id="A0A937FBI5"/>
<name>A0A937FBI5_9BACT</name>
<comment type="caution">
    <text evidence="1">The sequence shown here is derived from an EMBL/GenBank/DDBJ whole genome shotgun (WGS) entry which is preliminary data.</text>
</comment>
<organism evidence="1 2">
    <name type="scientific">Fulvivirga sediminis</name>
    <dbReference type="NCBI Taxonomy" id="2803949"/>
    <lineage>
        <taxon>Bacteria</taxon>
        <taxon>Pseudomonadati</taxon>
        <taxon>Bacteroidota</taxon>
        <taxon>Cytophagia</taxon>
        <taxon>Cytophagales</taxon>
        <taxon>Fulvivirgaceae</taxon>
        <taxon>Fulvivirga</taxon>
    </lineage>
</organism>
<gene>
    <name evidence="1" type="ORF">JL102_14925</name>
</gene>
<dbReference type="EMBL" id="JAESIY010000008">
    <property type="protein sequence ID" value="MBL3657438.1"/>
    <property type="molecule type" value="Genomic_DNA"/>
</dbReference>